<organism evidence="2 3">
    <name type="scientific">Actibacterium atlanticum</name>
    <dbReference type="NCBI Taxonomy" id="1461693"/>
    <lineage>
        <taxon>Bacteria</taxon>
        <taxon>Pseudomonadati</taxon>
        <taxon>Pseudomonadota</taxon>
        <taxon>Alphaproteobacteria</taxon>
        <taxon>Rhodobacterales</taxon>
        <taxon>Roseobacteraceae</taxon>
        <taxon>Actibacterium</taxon>
    </lineage>
</organism>
<dbReference type="InterPro" id="IPR018588">
    <property type="entry name" value="Dihaem_cytochrome-c"/>
</dbReference>
<dbReference type="eggNOG" id="COG3658">
    <property type="taxonomic scope" value="Bacteria"/>
</dbReference>
<dbReference type="STRING" id="1461693.ATO10_14149"/>
<gene>
    <name evidence="2" type="ORF">ATO10_14149</name>
</gene>
<reference evidence="2 3" key="1">
    <citation type="submission" date="2013-04" db="EMBL/GenBank/DDBJ databases">
        <title>Shimia sp. 22II-S11-Z10 Genome Sequencing.</title>
        <authorList>
            <person name="Lai Q."/>
            <person name="Li G."/>
            <person name="Shao Z."/>
        </authorList>
    </citation>
    <scope>NUCLEOTIDE SEQUENCE [LARGE SCALE GENOMIC DNA]</scope>
    <source>
        <strain evidence="3">22II-S11-Z10</strain>
    </source>
</reference>
<dbReference type="Proteomes" id="UP000024836">
    <property type="component" value="Unassembled WGS sequence"/>
</dbReference>
<comment type="caution">
    <text evidence="2">The sequence shown here is derived from an EMBL/GenBank/DDBJ whole genome shotgun (WGS) entry which is preliminary data.</text>
</comment>
<evidence type="ECO:0000313" key="3">
    <source>
        <dbReference type="Proteomes" id="UP000024836"/>
    </source>
</evidence>
<dbReference type="OrthoDB" id="5296814at2"/>
<dbReference type="SUPFAM" id="SSF48695">
    <property type="entry name" value="Multiheme cytochromes"/>
    <property type="match status" value="1"/>
</dbReference>
<keyword evidence="1" id="KW-0732">Signal</keyword>
<dbReference type="Pfam" id="PF09626">
    <property type="entry name" value="DHC"/>
    <property type="match status" value="1"/>
</dbReference>
<protein>
    <submittedName>
        <fullName evidence="2">Diheme cytochrome c</fullName>
    </submittedName>
</protein>
<dbReference type="EMBL" id="AQQY01000011">
    <property type="protein sequence ID" value="KCV81121.1"/>
    <property type="molecule type" value="Genomic_DNA"/>
</dbReference>
<keyword evidence="3" id="KW-1185">Reference proteome</keyword>
<accession>A0A058ZJZ9</accession>
<dbReference type="InterPro" id="IPR036280">
    <property type="entry name" value="Multihaem_cyt_sf"/>
</dbReference>
<dbReference type="AlphaFoldDB" id="A0A058ZJZ9"/>
<proteinExistence type="predicted"/>
<feature type="signal peptide" evidence="1">
    <location>
        <begin position="1"/>
        <end position="18"/>
    </location>
</feature>
<sequence>MKLSLAATLALVAAPVLASEGEYMPPVTHDATKAECSECHMAYPAGFLPQRSWTAIMTTLDDHFGENATLDEVSRAEIEAYLVQNAADAGGRSSGLLYRVSPDETPLRISEMPWFRSEHDGEVSSRRLQKAGSMSNCAACHRGADRGIFED</sequence>
<name>A0A058ZJZ9_9RHOB</name>
<feature type="chain" id="PRO_5001567039" evidence="1">
    <location>
        <begin position="19"/>
        <end position="151"/>
    </location>
</feature>
<evidence type="ECO:0000256" key="1">
    <source>
        <dbReference type="SAM" id="SignalP"/>
    </source>
</evidence>
<evidence type="ECO:0000313" key="2">
    <source>
        <dbReference type="EMBL" id="KCV81121.1"/>
    </source>
</evidence>
<dbReference type="RefSeq" id="WP_035252710.1">
    <property type="nucleotide sequence ID" value="NZ_AQQY01000011.1"/>
</dbReference>